<evidence type="ECO:0000313" key="4">
    <source>
        <dbReference type="Proteomes" id="UP000789759"/>
    </source>
</evidence>
<name>A0A9N8Z2I5_9GLOM</name>
<organism evidence="3 4">
    <name type="scientific">Cetraspora pellucida</name>
    <dbReference type="NCBI Taxonomy" id="1433469"/>
    <lineage>
        <taxon>Eukaryota</taxon>
        <taxon>Fungi</taxon>
        <taxon>Fungi incertae sedis</taxon>
        <taxon>Mucoromycota</taxon>
        <taxon>Glomeromycotina</taxon>
        <taxon>Glomeromycetes</taxon>
        <taxon>Diversisporales</taxon>
        <taxon>Gigasporaceae</taxon>
        <taxon>Cetraspora</taxon>
    </lineage>
</organism>
<dbReference type="PANTHER" id="PTHR44329">
    <property type="entry name" value="SERINE/THREONINE-PROTEIN KINASE TNNI3K-RELATED"/>
    <property type="match status" value="1"/>
</dbReference>
<dbReference type="GO" id="GO:0005524">
    <property type="term" value="F:ATP binding"/>
    <property type="evidence" value="ECO:0007669"/>
    <property type="project" value="UniProtKB-UniRule"/>
</dbReference>
<sequence>MLGLIEEITIRKLKLNYGFRYENRKFVPSRSIIDDGKLTLEKYTGELLIYQRAQNDVETSKTTWELFEETFSALIEPQNIHDEKSKFSEDDVLLLIPILKYTYISKPITFVQSISNGEFLFEKVLVGGALVIKNVSKYSHDSLNQLKARIAWAIPEFREGHKNLFKESRVDLRLPSIEDLDGNPLDEMTKLCKYVQQLYEYEIGSVIAYERVKPFYVCLDAKKWKEIAMAESCPEYFDKRLVPDISVHHVEISMKDWLGSNNIYMQIPKWIKQYQLDHGFVVNSGGLTPSVKPAIELISEPSIEFPNSPKMLSISYVAAQKDLFYKTNYIDIFNNSQSLLDSIPFVDLTIDASHINVINCDIIYEQILLTIAKNAIRPSRQFEAAITKALKEESPYHYLEEIFKEYGQIFCLKFAIGGRLIKLTEFTHFKQECLTKITNNGFEEITNCHKILDEWKNFLDQQQMDSTGFYLPNANSTVNINNINDIDLCLNTISENPNSWCIINLQQFLPLYKLLKDDLRNEIELLLSNEERVLMEVIGSIVSNNLKRPDLNLRFQVLSVSGFSVVIDDIDNKEIPKETTEDDLTIYWLLIGKPLSVKYFSNKTRNIQILTGTIGITLSHKQKLEIDIKEKMDKVGLLSLSPDCMIATSFKFHSTNFNPKFQVALHSWAKTKIYLEVTNHSFEKEAPESTHNLCSLYWYVIYTIQQESFVVNRKELCQTSWEYLGHHLKKETNVMPNVSEKYPNWLQKEKEKGNIVFHDYSLFNNVQDIGKGGFGHISSADYKDEKIALKNLKTKVATKEFVNELRQLQAMKFHRNINQFYGITIDPKNEYLMLVLQFANGGNLRQYIQRKWRNGDTFTISLNEIIKISRQVTLGLQLLHENNIIHCDLVSHSKNILINNGNFLIADFGLARKVDDTLVSSFSTLHGAAAFLDPLCHQPENKRNKKMDIFSLGVIFWELTSGAVPFGHALNVTAISVQMLQGYRHATIPETIVEVSITNCDRKPTPILTRNIAPNFFSVGLRMQVLNEPGLKALPLK</sequence>
<comment type="caution">
    <text evidence="3">The sequence shown here is derived from an EMBL/GenBank/DDBJ whole genome shotgun (WGS) entry which is preliminary data.</text>
</comment>
<dbReference type="InterPro" id="IPR011009">
    <property type="entry name" value="Kinase-like_dom_sf"/>
</dbReference>
<reference evidence="3" key="1">
    <citation type="submission" date="2021-06" db="EMBL/GenBank/DDBJ databases">
        <authorList>
            <person name="Kallberg Y."/>
            <person name="Tangrot J."/>
            <person name="Rosling A."/>
        </authorList>
    </citation>
    <scope>NUCLEOTIDE SEQUENCE</scope>
    <source>
        <strain evidence="3">FL966</strain>
    </source>
</reference>
<dbReference type="Proteomes" id="UP000789759">
    <property type="component" value="Unassembled WGS sequence"/>
</dbReference>
<evidence type="ECO:0000259" key="2">
    <source>
        <dbReference type="PROSITE" id="PS50011"/>
    </source>
</evidence>
<dbReference type="GO" id="GO:0004674">
    <property type="term" value="F:protein serine/threonine kinase activity"/>
    <property type="evidence" value="ECO:0007669"/>
    <property type="project" value="TreeGrafter"/>
</dbReference>
<proteinExistence type="predicted"/>
<keyword evidence="4" id="KW-1185">Reference proteome</keyword>
<protein>
    <submittedName>
        <fullName evidence="3">7659_t:CDS:1</fullName>
    </submittedName>
</protein>
<dbReference type="PANTHER" id="PTHR44329:SF289">
    <property type="entry name" value="SERINE_THREONINE-PROTEIN KINASE VIK"/>
    <property type="match status" value="1"/>
</dbReference>
<dbReference type="PROSITE" id="PS00107">
    <property type="entry name" value="PROTEIN_KINASE_ATP"/>
    <property type="match status" value="1"/>
</dbReference>
<dbReference type="InterPro" id="IPR000719">
    <property type="entry name" value="Prot_kinase_dom"/>
</dbReference>
<dbReference type="InterPro" id="IPR051681">
    <property type="entry name" value="Ser/Thr_Kinases-Pseudokinases"/>
</dbReference>
<dbReference type="OrthoDB" id="2428127at2759"/>
<keyword evidence="1" id="KW-0067">ATP-binding</keyword>
<dbReference type="Gene3D" id="1.10.510.10">
    <property type="entry name" value="Transferase(Phosphotransferase) domain 1"/>
    <property type="match status" value="1"/>
</dbReference>
<feature type="binding site" evidence="1">
    <location>
        <position position="790"/>
    </location>
    <ligand>
        <name>ATP</name>
        <dbReference type="ChEBI" id="CHEBI:30616"/>
    </ligand>
</feature>
<dbReference type="EMBL" id="CAJVQA010000387">
    <property type="protein sequence ID" value="CAG8472020.1"/>
    <property type="molecule type" value="Genomic_DNA"/>
</dbReference>
<gene>
    <name evidence="3" type="ORF">CPELLU_LOCUS1116</name>
</gene>
<accession>A0A9N8Z2I5</accession>
<dbReference type="Pfam" id="PF00069">
    <property type="entry name" value="Pkinase"/>
    <property type="match status" value="1"/>
</dbReference>
<evidence type="ECO:0000313" key="3">
    <source>
        <dbReference type="EMBL" id="CAG8472020.1"/>
    </source>
</evidence>
<feature type="domain" description="Protein kinase" evidence="2">
    <location>
        <begin position="763"/>
        <end position="1037"/>
    </location>
</feature>
<evidence type="ECO:0000256" key="1">
    <source>
        <dbReference type="PROSITE-ProRule" id="PRU10141"/>
    </source>
</evidence>
<dbReference type="AlphaFoldDB" id="A0A9N8Z2I5"/>
<keyword evidence="1" id="KW-0547">Nucleotide-binding</keyword>
<dbReference type="SUPFAM" id="SSF56112">
    <property type="entry name" value="Protein kinase-like (PK-like)"/>
    <property type="match status" value="1"/>
</dbReference>
<dbReference type="InterPro" id="IPR017441">
    <property type="entry name" value="Protein_kinase_ATP_BS"/>
</dbReference>
<dbReference type="PROSITE" id="PS50011">
    <property type="entry name" value="PROTEIN_KINASE_DOM"/>
    <property type="match status" value="1"/>
</dbReference>